<reference evidence="3" key="1">
    <citation type="journal article" date="2014" name="Environ. Microbiol.">
        <title>Comparative genomics of the marine bacterial genus Glaciecola reveals the high degree of genomic diversity and genomic characteristic for cold adaptation.</title>
        <authorList>
            <person name="Qin Q.L."/>
            <person name="Xie B.B."/>
            <person name="Yu Y."/>
            <person name="Shu Y.L."/>
            <person name="Rong J.C."/>
            <person name="Zhang Y.J."/>
            <person name="Zhao D.L."/>
            <person name="Chen X.L."/>
            <person name="Zhang X.Y."/>
            <person name="Chen B."/>
            <person name="Zhou B.C."/>
            <person name="Zhang Y.Z."/>
        </authorList>
    </citation>
    <scope>NUCLEOTIDE SEQUENCE [LARGE SCALE GENOMIC DNA]</scope>
    <source>
        <strain evidence="3">ACAM 615</strain>
    </source>
</reference>
<protein>
    <recommendedName>
        <fullName evidence="1">BPL/LPL catalytic domain-containing protein</fullName>
    </recommendedName>
</protein>
<dbReference type="PANTHER" id="PTHR43679">
    <property type="entry name" value="OCTANOYLTRANSFERASE LIPM-RELATED"/>
    <property type="match status" value="1"/>
</dbReference>
<evidence type="ECO:0000313" key="2">
    <source>
        <dbReference type="EMBL" id="GAC29041.1"/>
    </source>
</evidence>
<evidence type="ECO:0000313" key="3">
    <source>
        <dbReference type="Proteomes" id="UP000006251"/>
    </source>
</evidence>
<dbReference type="RefSeq" id="WP_006011562.1">
    <property type="nucleotide sequence ID" value="NZ_BAEQ01000040.1"/>
</dbReference>
<dbReference type="AlphaFoldDB" id="K6YYI2"/>
<dbReference type="STRING" id="1121922.GCA_000428905_01903"/>
<evidence type="ECO:0000259" key="1">
    <source>
        <dbReference type="PROSITE" id="PS51733"/>
    </source>
</evidence>
<dbReference type="Pfam" id="PF21948">
    <property type="entry name" value="LplA-B_cat"/>
    <property type="match status" value="1"/>
</dbReference>
<accession>K6YYI2</accession>
<dbReference type="OrthoDB" id="7364083at2"/>
<dbReference type="PANTHER" id="PTHR43679:SF2">
    <property type="entry name" value="OCTANOYL-[GCVH]:PROTEIN N-OCTANOYLTRANSFERASE"/>
    <property type="match status" value="1"/>
</dbReference>
<name>K6YYI2_9ALTE</name>
<dbReference type="InterPro" id="IPR004143">
    <property type="entry name" value="BPL_LPL_catalytic"/>
</dbReference>
<dbReference type="Gene3D" id="3.30.930.10">
    <property type="entry name" value="Bira Bifunctional Protein, Domain 2"/>
    <property type="match status" value="1"/>
</dbReference>
<keyword evidence="3" id="KW-1185">Reference proteome</keyword>
<dbReference type="EMBL" id="BAEQ01000040">
    <property type="protein sequence ID" value="GAC29041.1"/>
    <property type="molecule type" value="Genomic_DNA"/>
</dbReference>
<gene>
    <name evidence="2" type="ORF">GPAL_2180</name>
</gene>
<dbReference type="SUPFAM" id="SSF55681">
    <property type="entry name" value="Class II aaRS and biotin synthetases"/>
    <property type="match status" value="1"/>
</dbReference>
<dbReference type="Proteomes" id="UP000006251">
    <property type="component" value="Unassembled WGS sequence"/>
</dbReference>
<feature type="domain" description="BPL/LPL catalytic" evidence="1">
    <location>
        <begin position="31"/>
        <end position="227"/>
    </location>
</feature>
<comment type="caution">
    <text evidence="2">The sequence shown here is derived from an EMBL/GenBank/DDBJ whole genome shotgun (WGS) entry which is preliminary data.</text>
</comment>
<proteinExistence type="predicted"/>
<sequence>MTLLNTLNLDSDLAQQLELEQQLMLGYKQCINTTNSLWLWQATPSLVVSKIDSNLKNFEEAKLYTESQGLPVNIRQSGGSAVIQNDQVINISRIYIQDDPITIQQSYLNMCRPVLDVLKDLGIEAYLGSVEGAFCDGAYNIVYQGKKLAGTSQRWLSVPKSKSKIILEHMVIVLKKDYKLWTKKLNDFYRMAGSTQSFKDSAIISLEEIKGDITTEDFCKKLLTEYA</sequence>
<organism evidence="2 3">
    <name type="scientific">Brumicola pallidula DSM 14239 = ACAM 615</name>
    <dbReference type="NCBI Taxonomy" id="1121922"/>
    <lineage>
        <taxon>Bacteria</taxon>
        <taxon>Pseudomonadati</taxon>
        <taxon>Pseudomonadota</taxon>
        <taxon>Gammaproteobacteria</taxon>
        <taxon>Alteromonadales</taxon>
        <taxon>Alteromonadaceae</taxon>
        <taxon>Brumicola</taxon>
    </lineage>
</organism>
<dbReference type="InterPro" id="IPR050664">
    <property type="entry name" value="Octanoyltrans_LipM/LipL"/>
</dbReference>
<dbReference type="InterPro" id="IPR045864">
    <property type="entry name" value="aa-tRNA-synth_II/BPL/LPL"/>
</dbReference>
<dbReference type="PROSITE" id="PS51733">
    <property type="entry name" value="BPL_LPL_CATALYTIC"/>
    <property type="match status" value="1"/>
</dbReference>